<evidence type="ECO:0000313" key="2">
    <source>
        <dbReference type="EMBL" id="MFF3566326.1"/>
    </source>
</evidence>
<dbReference type="RefSeq" id="WP_157186434.1">
    <property type="nucleotide sequence ID" value="NZ_JBIAQY010000001.1"/>
</dbReference>
<dbReference type="InterPro" id="IPR043504">
    <property type="entry name" value="Peptidase_S1_PA_chymotrypsin"/>
</dbReference>
<evidence type="ECO:0000313" key="3">
    <source>
        <dbReference type="Proteomes" id="UP001601992"/>
    </source>
</evidence>
<gene>
    <name evidence="2" type="ORF">ACFYXQ_00935</name>
</gene>
<evidence type="ECO:0000256" key="1">
    <source>
        <dbReference type="SAM" id="SignalP"/>
    </source>
</evidence>
<name>A0ABW6RQP9_9NOCA</name>
<dbReference type="Gene3D" id="2.40.10.10">
    <property type="entry name" value="Trypsin-like serine proteases"/>
    <property type="match status" value="2"/>
</dbReference>
<feature type="signal peptide" evidence="1">
    <location>
        <begin position="1"/>
        <end position="24"/>
    </location>
</feature>
<comment type="caution">
    <text evidence="2">The sequence shown here is derived from an EMBL/GenBank/DDBJ whole genome shotgun (WGS) entry which is preliminary data.</text>
</comment>
<feature type="chain" id="PRO_5045183693" description="Trypsin-like peptidase domain-containing protein" evidence="1">
    <location>
        <begin position="25"/>
        <end position="216"/>
    </location>
</feature>
<keyword evidence="1" id="KW-0732">Signal</keyword>
<protein>
    <recommendedName>
        <fullName evidence="4">Trypsin-like peptidase domain-containing protein</fullName>
    </recommendedName>
</protein>
<dbReference type="SUPFAM" id="SSF50494">
    <property type="entry name" value="Trypsin-like serine proteases"/>
    <property type="match status" value="1"/>
</dbReference>
<organism evidence="2 3">
    <name type="scientific">Nocardia jiangxiensis</name>
    <dbReference type="NCBI Taxonomy" id="282685"/>
    <lineage>
        <taxon>Bacteria</taxon>
        <taxon>Bacillati</taxon>
        <taxon>Actinomycetota</taxon>
        <taxon>Actinomycetes</taxon>
        <taxon>Mycobacteriales</taxon>
        <taxon>Nocardiaceae</taxon>
        <taxon>Nocardia</taxon>
    </lineage>
</organism>
<proteinExistence type="predicted"/>
<dbReference type="InterPro" id="IPR009003">
    <property type="entry name" value="Peptidase_S1_PA"/>
</dbReference>
<dbReference type="EMBL" id="JBIAQY010000001">
    <property type="protein sequence ID" value="MFF3566326.1"/>
    <property type="molecule type" value="Genomic_DNA"/>
</dbReference>
<sequence>MRRTIAAIAAVIILTGLGVGTAHARNSTPEVGPGTSIGLCTITTAGHDARGNAVALTAGHCMFSRGQEVYALGIGKIGHFAAWSSKWAPLQSDGSDDWAVIELDRGVGISVKAPNGTVLDHFGTPQVDRRMSKYGQITGTTTGTIAVIANNILKSGTASLIGDSGAPAYQGTGIVGLMSVITLGAPASLFWYSGIDGILRELNSRPGVIGYGFTIG</sequence>
<accession>A0ABW6RQP9</accession>
<keyword evidence="3" id="KW-1185">Reference proteome</keyword>
<dbReference type="Proteomes" id="UP001601992">
    <property type="component" value="Unassembled WGS sequence"/>
</dbReference>
<evidence type="ECO:0008006" key="4">
    <source>
        <dbReference type="Google" id="ProtNLM"/>
    </source>
</evidence>
<reference evidence="2 3" key="1">
    <citation type="submission" date="2024-10" db="EMBL/GenBank/DDBJ databases">
        <title>The Natural Products Discovery Center: Release of the First 8490 Sequenced Strains for Exploring Actinobacteria Biosynthetic Diversity.</title>
        <authorList>
            <person name="Kalkreuter E."/>
            <person name="Kautsar S.A."/>
            <person name="Yang D."/>
            <person name="Bader C.D."/>
            <person name="Teijaro C.N."/>
            <person name="Fluegel L."/>
            <person name="Davis C.M."/>
            <person name="Simpson J.R."/>
            <person name="Lauterbach L."/>
            <person name="Steele A.D."/>
            <person name="Gui C."/>
            <person name="Meng S."/>
            <person name="Li G."/>
            <person name="Viehrig K."/>
            <person name="Ye F."/>
            <person name="Su P."/>
            <person name="Kiefer A.F."/>
            <person name="Nichols A."/>
            <person name="Cepeda A.J."/>
            <person name="Yan W."/>
            <person name="Fan B."/>
            <person name="Jiang Y."/>
            <person name="Adhikari A."/>
            <person name="Zheng C.-J."/>
            <person name="Schuster L."/>
            <person name="Cowan T.M."/>
            <person name="Smanski M.J."/>
            <person name="Chevrette M.G."/>
            <person name="De Carvalho L.P.S."/>
            <person name="Shen B."/>
        </authorList>
    </citation>
    <scope>NUCLEOTIDE SEQUENCE [LARGE SCALE GENOMIC DNA]</scope>
    <source>
        <strain evidence="2 3">NPDC002593</strain>
    </source>
</reference>